<dbReference type="OrthoDB" id="14948at2157"/>
<dbReference type="RefSeq" id="WP_014026344.1">
    <property type="nucleotide sequence ID" value="NC_015931.1"/>
</dbReference>
<dbReference type="Proteomes" id="UP000001037">
    <property type="component" value="Chromosome"/>
</dbReference>
<proteinExistence type="predicted"/>
<dbReference type="InterPro" id="IPR036390">
    <property type="entry name" value="WH_DNA-bd_sf"/>
</dbReference>
<accession>G0EDI2</accession>
<dbReference type="SUPFAM" id="SSF46785">
    <property type="entry name" value="Winged helix' DNA-binding domain"/>
    <property type="match status" value="1"/>
</dbReference>
<name>G0EDI2_PYRF1</name>
<dbReference type="KEGG" id="pfm:Pyrfu_0798"/>
<dbReference type="GO" id="GO:0003677">
    <property type="term" value="F:DNA binding"/>
    <property type="evidence" value="ECO:0007669"/>
    <property type="project" value="UniProtKB-KW"/>
</dbReference>
<keyword evidence="3" id="KW-0804">Transcription</keyword>
<sequence>MATVAGELEARRKPGIYEERDTLVVVGDEYILRVANALSSPTRLKILKLLLRTEADVGEIAELLGQSKANASAQIRRLEEAGLVQTEYKPGSRGVRKICKAPYRRILLVLEPGEE</sequence>
<keyword evidence="1" id="KW-0805">Transcription regulation</keyword>
<feature type="domain" description="HTH arsR-type" evidence="4">
    <location>
        <begin position="23"/>
        <end position="115"/>
    </location>
</feature>
<evidence type="ECO:0000259" key="4">
    <source>
        <dbReference type="PROSITE" id="PS50987"/>
    </source>
</evidence>
<dbReference type="InParanoid" id="G0EDI2"/>
<dbReference type="SMART" id="SM00418">
    <property type="entry name" value="HTH_ARSR"/>
    <property type="match status" value="1"/>
</dbReference>
<organism evidence="5 6">
    <name type="scientific">Pyrolobus fumarii (strain DSM 11204 / 1A)</name>
    <dbReference type="NCBI Taxonomy" id="694429"/>
    <lineage>
        <taxon>Archaea</taxon>
        <taxon>Thermoproteota</taxon>
        <taxon>Thermoprotei</taxon>
        <taxon>Desulfurococcales</taxon>
        <taxon>Pyrodictiaceae</taxon>
        <taxon>Pyrolobus</taxon>
    </lineage>
</organism>
<dbReference type="HOGENOM" id="CLU_156332_0_0_2"/>
<keyword evidence="6" id="KW-1185">Reference proteome</keyword>
<evidence type="ECO:0000313" key="6">
    <source>
        <dbReference type="Proteomes" id="UP000001037"/>
    </source>
</evidence>
<evidence type="ECO:0000256" key="2">
    <source>
        <dbReference type="ARBA" id="ARBA00023125"/>
    </source>
</evidence>
<dbReference type="STRING" id="694429.Pyrfu_0798"/>
<dbReference type="PROSITE" id="PS50987">
    <property type="entry name" value="HTH_ARSR_2"/>
    <property type="match status" value="1"/>
</dbReference>
<evidence type="ECO:0000313" key="5">
    <source>
        <dbReference type="EMBL" id="AEM38667.1"/>
    </source>
</evidence>
<evidence type="ECO:0000256" key="1">
    <source>
        <dbReference type="ARBA" id="ARBA00023015"/>
    </source>
</evidence>
<dbReference type="InterPro" id="IPR036388">
    <property type="entry name" value="WH-like_DNA-bd_sf"/>
</dbReference>
<keyword evidence="2" id="KW-0238">DNA-binding</keyword>
<evidence type="ECO:0000256" key="3">
    <source>
        <dbReference type="ARBA" id="ARBA00023163"/>
    </source>
</evidence>
<dbReference type="GeneID" id="11139266"/>
<protein>
    <submittedName>
        <fullName evidence="5">Transcriptional regulator, ArsR family</fullName>
    </submittedName>
</protein>
<dbReference type="InterPro" id="IPR051011">
    <property type="entry name" value="Metal_resp_trans_reg"/>
</dbReference>
<dbReference type="PANTHER" id="PTHR43132:SF2">
    <property type="entry name" value="ARSENICAL RESISTANCE OPERON REPRESSOR ARSR-RELATED"/>
    <property type="match status" value="1"/>
</dbReference>
<dbReference type="InterPro" id="IPR011991">
    <property type="entry name" value="ArsR-like_HTH"/>
</dbReference>
<dbReference type="eggNOG" id="arCOG01679">
    <property type="taxonomic scope" value="Archaea"/>
</dbReference>
<dbReference type="NCBIfam" id="NF033788">
    <property type="entry name" value="HTH_metalloreg"/>
    <property type="match status" value="1"/>
</dbReference>
<dbReference type="EMBL" id="CP002838">
    <property type="protein sequence ID" value="AEM38667.1"/>
    <property type="molecule type" value="Genomic_DNA"/>
</dbReference>
<dbReference type="CDD" id="cd00090">
    <property type="entry name" value="HTH_ARSR"/>
    <property type="match status" value="1"/>
</dbReference>
<dbReference type="GO" id="GO:0003700">
    <property type="term" value="F:DNA-binding transcription factor activity"/>
    <property type="evidence" value="ECO:0007669"/>
    <property type="project" value="InterPro"/>
</dbReference>
<dbReference type="Gene3D" id="1.10.10.10">
    <property type="entry name" value="Winged helix-like DNA-binding domain superfamily/Winged helix DNA-binding domain"/>
    <property type="match status" value="1"/>
</dbReference>
<reference evidence="5 6" key="1">
    <citation type="journal article" date="2011" name="Stand. Genomic Sci.">
        <title>Complete genome sequence of the hyperthermophilic chemolithoautotroph Pyrolobus fumarii type strain (1A).</title>
        <authorList>
            <person name="Anderson I."/>
            <person name="Goker M."/>
            <person name="Nolan M."/>
            <person name="Lucas S."/>
            <person name="Hammon N."/>
            <person name="Deshpande S."/>
            <person name="Cheng J.F."/>
            <person name="Tapia R."/>
            <person name="Han C."/>
            <person name="Goodwin L."/>
            <person name="Pitluck S."/>
            <person name="Huntemann M."/>
            <person name="Liolios K."/>
            <person name="Ivanova N."/>
            <person name="Pagani I."/>
            <person name="Mavromatis K."/>
            <person name="Ovchinikova G."/>
            <person name="Pati A."/>
            <person name="Chen A."/>
            <person name="Palaniappan K."/>
            <person name="Land M."/>
            <person name="Hauser L."/>
            <person name="Brambilla E.M."/>
            <person name="Huber H."/>
            <person name="Yasawong M."/>
            <person name="Rohde M."/>
            <person name="Spring S."/>
            <person name="Abt B."/>
            <person name="Sikorski J."/>
            <person name="Wirth R."/>
            <person name="Detter J.C."/>
            <person name="Woyke T."/>
            <person name="Bristow J."/>
            <person name="Eisen J.A."/>
            <person name="Markowitz V."/>
            <person name="Hugenholtz P."/>
            <person name="Kyrpides N.C."/>
            <person name="Klenk H.P."/>
            <person name="Lapidus A."/>
        </authorList>
    </citation>
    <scope>NUCLEOTIDE SEQUENCE [LARGE SCALE GENOMIC DNA]</scope>
    <source>
        <strain evidence="6">DSM 11204 / 1A</strain>
    </source>
</reference>
<dbReference type="AlphaFoldDB" id="G0EDI2"/>
<dbReference type="PANTHER" id="PTHR43132">
    <property type="entry name" value="ARSENICAL RESISTANCE OPERON REPRESSOR ARSR-RELATED"/>
    <property type="match status" value="1"/>
</dbReference>
<dbReference type="InterPro" id="IPR001845">
    <property type="entry name" value="HTH_ArsR_DNA-bd_dom"/>
</dbReference>
<gene>
    <name evidence="5" type="ordered locus">Pyrfu_0798</name>
</gene>
<dbReference type="Pfam" id="PF01022">
    <property type="entry name" value="HTH_5"/>
    <property type="match status" value="1"/>
</dbReference>